<keyword evidence="4" id="KW-0268">Exocytosis</keyword>
<dbReference type="InterPro" id="IPR048627">
    <property type="entry name" value="Sec10_HB"/>
</dbReference>
<dbReference type="EMBL" id="GL732534">
    <property type="protein sequence ID" value="EFX84728.1"/>
    <property type="molecule type" value="Genomic_DNA"/>
</dbReference>
<keyword evidence="5" id="KW-0175">Coiled coil</keyword>
<gene>
    <name evidence="9" type="ORF">DAPPUDRAFT_238631</name>
</gene>
<proteinExistence type="inferred from homology"/>
<dbReference type="PANTHER" id="PTHR12100">
    <property type="entry name" value="SEC10"/>
    <property type="match status" value="1"/>
</dbReference>
<feature type="domain" description="Exocyst complex component Sec10-like alpha-helical bundle" evidence="7">
    <location>
        <begin position="78"/>
        <end position="210"/>
    </location>
</feature>
<evidence type="ECO:0000256" key="1">
    <source>
        <dbReference type="ARBA" id="ARBA00006572"/>
    </source>
</evidence>
<dbReference type="InterPro" id="IPR048625">
    <property type="entry name" value="Sec10_N"/>
</dbReference>
<protein>
    <recommendedName>
        <fullName evidence="2">Exocyst complex component 5</fullName>
    </recommendedName>
    <alternativeName>
        <fullName evidence="6">Exocyst complex component Sec10</fullName>
    </alternativeName>
</protein>
<evidence type="ECO:0000256" key="3">
    <source>
        <dbReference type="ARBA" id="ARBA00022448"/>
    </source>
</evidence>
<feature type="domain" description="Exocyst complex component Sec10-like alpha-helical bundle" evidence="7">
    <location>
        <begin position="243"/>
        <end position="494"/>
    </location>
</feature>
<evidence type="ECO:0000259" key="8">
    <source>
        <dbReference type="Pfam" id="PF20667"/>
    </source>
</evidence>
<keyword evidence="3" id="KW-0813">Transport</keyword>
<dbReference type="Pfam" id="PF20667">
    <property type="entry name" value="Sec10_N"/>
    <property type="match status" value="1"/>
</dbReference>
<dbReference type="Proteomes" id="UP000000305">
    <property type="component" value="Unassembled WGS sequence"/>
</dbReference>
<dbReference type="GO" id="GO:0006887">
    <property type="term" value="P:exocytosis"/>
    <property type="evidence" value="ECO:0000318"/>
    <property type="project" value="GO_Central"/>
</dbReference>
<dbReference type="eggNOG" id="KOG3745">
    <property type="taxonomic scope" value="Eukaryota"/>
</dbReference>
<dbReference type="KEGG" id="dpx:DAPPUDRAFT_238631"/>
<dbReference type="Pfam" id="PF07393">
    <property type="entry name" value="Sec10_HB"/>
    <property type="match status" value="2"/>
</dbReference>
<dbReference type="FunCoup" id="E9G6Y9">
    <property type="interactions" value="1845"/>
</dbReference>
<organism evidence="9 10">
    <name type="scientific">Daphnia pulex</name>
    <name type="common">Water flea</name>
    <dbReference type="NCBI Taxonomy" id="6669"/>
    <lineage>
        <taxon>Eukaryota</taxon>
        <taxon>Metazoa</taxon>
        <taxon>Ecdysozoa</taxon>
        <taxon>Arthropoda</taxon>
        <taxon>Crustacea</taxon>
        <taxon>Branchiopoda</taxon>
        <taxon>Diplostraca</taxon>
        <taxon>Cladocera</taxon>
        <taxon>Anomopoda</taxon>
        <taxon>Daphniidae</taxon>
        <taxon>Daphnia</taxon>
    </lineage>
</organism>
<dbReference type="OMA" id="INEHISY"/>
<accession>E9G6Y9</accession>
<evidence type="ECO:0000256" key="4">
    <source>
        <dbReference type="ARBA" id="ARBA00022483"/>
    </source>
</evidence>
<dbReference type="PANTHER" id="PTHR12100:SF0">
    <property type="entry name" value="EXOCYST COMPLEX COMPONENT 5"/>
    <property type="match status" value="1"/>
</dbReference>
<evidence type="ECO:0000256" key="5">
    <source>
        <dbReference type="ARBA" id="ARBA00023054"/>
    </source>
</evidence>
<dbReference type="OrthoDB" id="125856at2759"/>
<comment type="similarity">
    <text evidence="1">Belongs to the SEC10 family.</text>
</comment>
<dbReference type="STRING" id="6669.E9G6Y9"/>
<evidence type="ECO:0000259" key="7">
    <source>
        <dbReference type="Pfam" id="PF07393"/>
    </source>
</evidence>
<reference evidence="9 10" key="1">
    <citation type="journal article" date="2011" name="Science">
        <title>The ecoresponsive genome of Daphnia pulex.</title>
        <authorList>
            <person name="Colbourne J.K."/>
            <person name="Pfrender M.E."/>
            <person name="Gilbert D."/>
            <person name="Thomas W.K."/>
            <person name="Tucker A."/>
            <person name="Oakley T.H."/>
            <person name="Tokishita S."/>
            <person name="Aerts A."/>
            <person name="Arnold G.J."/>
            <person name="Basu M.K."/>
            <person name="Bauer D.J."/>
            <person name="Caceres C.E."/>
            <person name="Carmel L."/>
            <person name="Casola C."/>
            <person name="Choi J.H."/>
            <person name="Detter J.C."/>
            <person name="Dong Q."/>
            <person name="Dusheyko S."/>
            <person name="Eads B.D."/>
            <person name="Frohlich T."/>
            <person name="Geiler-Samerotte K.A."/>
            <person name="Gerlach D."/>
            <person name="Hatcher P."/>
            <person name="Jogdeo S."/>
            <person name="Krijgsveld J."/>
            <person name="Kriventseva E.V."/>
            <person name="Kultz D."/>
            <person name="Laforsch C."/>
            <person name="Lindquist E."/>
            <person name="Lopez J."/>
            <person name="Manak J.R."/>
            <person name="Muller J."/>
            <person name="Pangilinan J."/>
            <person name="Patwardhan R.P."/>
            <person name="Pitluck S."/>
            <person name="Pritham E.J."/>
            <person name="Rechtsteiner A."/>
            <person name="Rho M."/>
            <person name="Rogozin I.B."/>
            <person name="Sakarya O."/>
            <person name="Salamov A."/>
            <person name="Schaack S."/>
            <person name="Shapiro H."/>
            <person name="Shiga Y."/>
            <person name="Skalitzky C."/>
            <person name="Smith Z."/>
            <person name="Souvorov A."/>
            <person name="Sung W."/>
            <person name="Tang Z."/>
            <person name="Tsuchiya D."/>
            <person name="Tu H."/>
            <person name="Vos H."/>
            <person name="Wang M."/>
            <person name="Wolf Y.I."/>
            <person name="Yamagata H."/>
            <person name="Yamada T."/>
            <person name="Ye Y."/>
            <person name="Shaw J.R."/>
            <person name="Andrews J."/>
            <person name="Crease T.J."/>
            <person name="Tang H."/>
            <person name="Lucas S.M."/>
            <person name="Robertson H.M."/>
            <person name="Bork P."/>
            <person name="Koonin E.V."/>
            <person name="Zdobnov E.M."/>
            <person name="Grigoriev I.V."/>
            <person name="Lynch M."/>
            <person name="Boore J.L."/>
        </authorList>
    </citation>
    <scope>NUCLEOTIDE SEQUENCE [LARGE SCALE GENOMIC DNA]</scope>
</reference>
<evidence type="ECO:0000256" key="2">
    <source>
        <dbReference type="ARBA" id="ARBA00017524"/>
    </source>
</evidence>
<evidence type="ECO:0000256" key="6">
    <source>
        <dbReference type="ARBA" id="ARBA00031471"/>
    </source>
</evidence>
<dbReference type="InParanoid" id="E9G6Y9"/>
<dbReference type="GO" id="GO:0000145">
    <property type="term" value="C:exocyst"/>
    <property type="evidence" value="ECO:0000318"/>
    <property type="project" value="GO_Central"/>
</dbReference>
<dbReference type="AlphaFoldDB" id="E9G6Y9"/>
<feature type="domain" description="Exocyst complex component Sec10 N-terminal" evidence="8">
    <location>
        <begin position="2"/>
        <end position="64"/>
    </location>
</feature>
<evidence type="ECO:0000313" key="9">
    <source>
        <dbReference type="EMBL" id="EFX84728.1"/>
    </source>
</evidence>
<dbReference type="InterPro" id="IPR009976">
    <property type="entry name" value="Sec10-like"/>
</dbReference>
<dbReference type="GO" id="GO:0006893">
    <property type="term" value="P:Golgi to plasma membrane transport"/>
    <property type="evidence" value="ECO:0000318"/>
    <property type="project" value="GO_Central"/>
</dbReference>
<name>E9G6Y9_DAPPU</name>
<keyword evidence="10" id="KW-1185">Reference proteome</keyword>
<evidence type="ECO:0000313" key="10">
    <source>
        <dbReference type="Proteomes" id="UP000000305"/>
    </source>
</evidence>
<dbReference type="PhylomeDB" id="E9G6Y9"/>
<dbReference type="HOGENOM" id="CLU_020771_1_1_1"/>
<sequence>MAKLEEKNKAAVEAFHELDSRINNVATKVVYLGDQLENVNTPRSRAVEAQKLLTHFNGFIKPGGPFSPVFSDKEQLFEAADIIQKLQLVAQELPSSKYSGAQKQIAQKYDEIERSLIEEFAKAQVKGDRAQMKHIASILSHFKGYSQCIDAFIEQSQAGAFSSGDVFLDVVPLCERNAREMKEVFHNPEQVMGKFILNIFYGKLQRSATVLKKFYEYKNHQKKPINTGGIQELRRDLQAVIVAKTGAVWETHGGETFLSEQIAVSLLDETKQALIRCHSLSRSSECAANAVQILDVLFQFLIDEFVDYALEIGLQAIPPGESKVQPELYFFGVVREVNAIVHLMDKLFHDSIIPLVVSTPKHGECLQRKKTISEQLENKLEIGVDRSLSAIVGYVKVTLQSEQKKGDFKPEGDEAVIASPACIKVCRFVSVQTERIRNSLDGKNQEAVLNELGTRFHRVIYEHFHQFQYNSMGALCAICDVNEPHLIVQSYQTSSNYEPILRLLG</sequence>